<organism evidence="2 3">
    <name type="scientific">Plasmodium vivax</name>
    <name type="common">malaria parasite P. vivax</name>
    <dbReference type="NCBI Taxonomy" id="5855"/>
    <lineage>
        <taxon>Eukaryota</taxon>
        <taxon>Sar</taxon>
        <taxon>Alveolata</taxon>
        <taxon>Apicomplexa</taxon>
        <taxon>Aconoidasida</taxon>
        <taxon>Haemosporida</taxon>
        <taxon>Plasmodiidae</taxon>
        <taxon>Plasmodium</taxon>
        <taxon>Plasmodium (Plasmodium)</taxon>
    </lineage>
</organism>
<feature type="region of interest" description="Disordered" evidence="1">
    <location>
        <begin position="1222"/>
        <end position="1257"/>
    </location>
</feature>
<dbReference type="VEuPathDB" id="PlasmoDB:PVP01_0211200"/>
<evidence type="ECO:0000256" key="1">
    <source>
        <dbReference type="SAM" id="MobiDB-lite"/>
    </source>
</evidence>
<feature type="region of interest" description="Disordered" evidence="1">
    <location>
        <begin position="392"/>
        <end position="411"/>
    </location>
</feature>
<dbReference type="Proteomes" id="UP000220605">
    <property type="component" value="Chromosome 2"/>
</dbReference>
<accession>A0A564ZR08</accession>
<dbReference type="VEuPathDB" id="PlasmoDB:PVX_081580"/>
<proteinExistence type="predicted"/>
<dbReference type="OrthoDB" id="372271at2759"/>
<dbReference type="SUPFAM" id="SSF48371">
    <property type="entry name" value="ARM repeat"/>
    <property type="match status" value="1"/>
</dbReference>
<name>A0A564ZR08_PLAVI</name>
<evidence type="ECO:0000313" key="3">
    <source>
        <dbReference type="Proteomes" id="UP000220605"/>
    </source>
</evidence>
<dbReference type="EMBL" id="LT635613">
    <property type="protein sequence ID" value="VUZ93344.1"/>
    <property type="molecule type" value="Genomic_DNA"/>
</dbReference>
<reference evidence="3" key="1">
    <citation type="submission" date="2016-07" db="EMBL/GenBank/DDBJ databases">
        <authorList>
            <consortium name="Pathogen Informatics"/>
        </authorList>
    </citation>
    <scope>NUCLEOTIDE SEQUENCE [LARGE SCALE GENOMIC DNA]</scope>
</reference>
<sequence length="1679" mass="190947">MESPQNYEAANCLISLTKSRSVEVDLTIVKKIHKLIRNNRITCHIDPLDVAENVFASIASILCNKVRVALYLLGSKKDDPFVEHLPRNEATLAHTPLRDYLRGYDMCSSERCRLTIEHYVKALSVCFTKLGKGDRQTFFANLNNLSMLLSIGSKEEECCSESFQVAVLNYAKSIFLRIYPNDMFQQLDEGDIANAQQAVGNSTHHLCGHHKLEENKKDIDAFFCLMKIIQTVLQNIMQKKKKIKLKNLKLLFIILKKINKNVYILKKCFGAISLNLFLLYRTFHVKEIQKLIVKVFAMCVDKMLLFCLNGQVKLGEANLGENNLGENNLGENNLVENYFGGDPKWGSSPTCGREQECLSSLQSLGGPPKARSSAPFVGQRPHGEAVNEAGRKVMDDAGPPPPHNAPTEQPSEDETIIANVHFICYYVLTNYGDEIVREVSHLCKIIIKYWRIVHRNLTLMGYFVLLSELLSEGGDSFAARLELLLGSRSFSELLNVRRLSVGQSGGESSDSGIATGIALANQPGDHPGDALTPPGPSLQDDLHAIFTNLIKSLQPDGHPLVHLPPEANCTLERLNQNVGTYYFRHLYNVFLLRRQNEIYLLRFLRGYLYFHFFNSHTNEVPVARGHLSVNYFLSLYETSNVDCVRRGTYHPQRDPSTILSEDNSLYSLNVYEQLTQRGSSCAGDKTNWAPTRFPHFRNIKDGLKMQDVGLIGDVSILFFLLTSESELENHLNEVMLSAWDNPREGTKRETKREELVLTRKWWEEIHHFTNSIDWAKQRNSKEEICIPSQADSTGNLAPTEDACREEEEPPLRRKCKCLHFINFYMDALIVMLCTYARVQLEGENQTETTSIMRRNQLADATNNQPLPKQALQNELVKDVLQEYANLYKSYFHLALQMKWSRGAPNLRMTMEKVLLFLTSKRVKKAHLIGAAGEGGHTKGEHETDLRHYYLSLLLICMNKCSCVSSLCGYEDLMEKYFCKNFVFFLLNVSSPCSYVRELAQYTIQNVHLCLHGGVCSEGEAPSDSCISARTGRRGVLCVPAHGSSVVDGVPGGEAVPLDVVAASVYAGAANPANSNDVTSRGPAQVDRMEDILNRNSEAISAYVYKKIINLDSIHSCRKISTLTQLLVTHHYCHVYLFKDICVHIIKYSRRMQFLHLDRQRKDEMAVLILTVFNYVLYLFYEHISRKRVELCVRGGYVEQVKRRLLHGEVRVNFGHLRGAVGGSGGSGEGGSEDDHPAVPLRAPPGTGTPRSILHRQDEQKKKKKLFLRNLLLFKFHGDLFNVVHLDTVSSEEAKKNSFKKIEEDMKNIMNKARENIPCERLVNLLVDDDFCDLYDEEGGSNTSARRSPGEGPTNDLKDNHYISGRKYHQEVHYPDIRHTAEHIFHFAKKFLCHEDVYVRFSAHLCVLRCLFIFSTRLYELYPKIYQLWGYVKINFRKNEYMNDIVLLNIINYVATIDDKFSPNLILSDIIPELFRKLEKLEMGREMPKQSFEHRFLLNAMLLLVNVSKEESCFEHIHPFAMHFCLKCLREGVDEQIKRLALNIICNFFLSDIPKIGRAIQNVRAVKERVDQMHGKSGTTEGKLHALFLSSIVKDVSIEQPLLFLSCFLQLQNLRDVLSLAFHVDHSMLNFLSIYFEFLQMKCRYKCRLHQHCLVVSSHFSGGGVETRGGGTPGLSQSLV</sequence>
<gene>
    <name evidence="2" type="ORF">PVP01_0211200</name>
</gene>
<feature type="region of interest" description="Disordered" evidence="1">
    <location>
        <begin position="360"/>
        <end position="381"/>
    </location>
</feature>
<dbReference type="VEuPathDB" id="PlasmoDB:PVPAM_020019000"/>
<dbReference type="InterPro" id="IPR016024">
    <property type="entry name" value="ARM-type_fold"/>
</dbReference>
<dbReference type="VEuPathDB" id="PlasmoDB:PVW1_020018800"/>
<evidence type="ECO:0000313" key="2">
    <source>
        <dbReference type="EMBL" id="VUZ93344.1"/>
    </source>
</evidence>
<protein>
    <submittedName>
        <fullName evidence="2">Uncharacterized protein</fullName>
    </submittedName>
</protein>